<comment type="caution">
    <text evidence="2">The sequence shown here is derived from an EMBL/GenBank/DDBJ whole genome shotgun (WGS) entry which is preliminary data.</text>
</comment>
<protein>
    <recommendedName>
        <fullName evidence="1">DUF6602 domain-containing protein</fullName>
    </recommendedName>
</protein>
<proteinExistence type="predicted"/>
<dbReference type="EMBL" id="SMUW01000033">
    <property type="protein sequence ID" value="TDK44751.1"/>
    <property type="molecule type" value="Genomic_DNA"/>
</dbReference>
<gene>
    <name evidence="2" type="ORF">E1898_09240</name>
</gene>
<sequence>MSEILFERLRDYYTKVAQVLKGEADAASVFPNSTDIGTSRENIYLEFIKNHVPSKCNAFLGGYVFDSFGKESKQLDIIVTSDTVIKFDLFNKEGNGKSFAPVEGTIGVVSIKSKLDKAQLFDSLSNLASIPPTQSLEGRVSITKKIEEYDNFPFKIIYASDGLSPETINLHLENFYNENKNIPENRMPDIIHVSGKYAFIKIRKEMKMLNHENHAEEDTGNSNYFLTDKDADISALMHTIIGLQDYAMASQYIINNYSWIAKNVLMAK</sequence>
<evidence type="ECO:0000259" key="1">
    <source>
        <dbReference type="Pfam" id="PF20247"/>
    </source>
</evidence>
<dbReference type="RefSeq" id="WP_133390657.1">
    <property type="nucleotide sequence ID" value="NZ_SMUW01000033.1"/>
</dbReference>
<keyword evidence="3" id="KW-1185">Reference proteome</keyword>
<evidence type="ECO:0000313" key="2">
    <source>
        <dbReference type="EMBL" id="TDK44751.1"/>
    </source>
</evidence>
<name>A0A4R5UZP8_9BACT</name>
<dbReference type="CDD" id="cd21173">
    <property type="entry name" value="NucC-like"/>
    <property type="match status" value="1"/>
</dbReference>
<reference evidence="2 3" key="1">
    <citation type="submission" date="2019-03" db="EMBL/GenBank/DDBJ databases">
        <title>Algoriphagus aquimaris sp. nov., isolated form marine sediment in Pohang, Korea.</title>
        <authorList>
            <person name="Kim J."/>
            <person name="Yoon S.-H."/>
            <person name="Lee S.-S."/>
        </authorList>
    </citation>
    <scope>NUCLEOTIDE SEQUENCE [LARGE SCALE GENOMIC DNA]</scope>
    <source>
        <strain evidence="2 3">F21</strain>
    </source>
</reference>
<feature type="domain" description="DUF6602" evidence="1">
    <location>
        <begin position="28"/>
        <end position="130"/>
    </location>
</feature>
<evidence type="ECO:0000313" key="3">
    <source>
        <dbReference type="Proteomes" id="UP000295438"/>
    </source>
</evidence>
<organism evidence="2 3">
    <name type="scientific">Algoriphagus formosus</name>
    <dbReference type="NCBI Taxonomy" id="2007308"/>
    <lineage>
        <taxon>Bacteria</taxon>
        <taxon>Pseudomonadati</taxon>
        <taxon>Bacteroidota</taxon>
        <taxon>Cytophagia</taxon>
        <taxon>Cytophagales</taxon>
        <taxon>Cyclobacteriaceae</taxon>
        <taxon>Algoriphagus</taxon>
    </lineage>
</organism>
<dbReference type="Proteomes" id="UP000295438">
    <property type="component" value="Unassembled WGS sequence"/>
</dbReference>
<dbReference type="AlphaFoldDB" id="A0A4R5UZP8"/>
<accession>A0A4R5UZP8</accession>
<dbReference type="InterPro" id="IPR046537">
    <property type="entry name" value="DUF6602"/>
</dbReference>
<dbReference type="Pfam" id="PF20247">
    <property type="entry name" value="DUF6602"/>
    <property type="match status" value="1"/>
</dbReference>